<organism evidence="2 3">
    <name type="scientific">Brassica cretica</name>
    <name type="common">Mustard</name>
    <dbReference type="NCBI Taxonomy" id="69181"/>
    <lineage>
        <taxon>Eukaryota</taxon>
        <taxon>Viridiplantae</taxon>
        <taxon>Streptophyta</taxon>
        <taxon>Embryophyta</taxon>
        <taxon>Tracheophyta</taxon>
        <taxon>Spermatophyta</taxon>
        <taxon>Magnoliopsida</taxon>
        <taxon>eudicotyledons</taxon>
        <taxon>Gunneridae</taxon>
        <taxon>Pentapetalae</taxon>
        <taxon>rosids</taxon>
        <taxon>malvids</taxon>
        <taxon>Brassicales</taxon>
        <taxon>Brassicaceae</taxon>
        <taxon>Brassiceae</taxon>
        <taxon>Brassica</taxon>
    </lineage>
</organism>
<dbReference type="Proteomes" id="UP000266723">
    <property type="component" value="Unassembled WGS sequence"/>
</dbReference>
<dbReference type="Gene3D" id="3.30.530.20">
    <property type="match status" value="1"/>
</dbReference>
<evidence type="ECO:0000259" key="1">
    <source>
        <dbReference type="Pfam" id="PF00407"/>
    </source>
</evidence>
<protein>
    <recommendedName>
        <fullName evidence="1">Bet v I/Major latex protein domain-containing protein</fullName>
    </recommendedName>
</protein>
<name>A0ABQ7CI20_BRACR</name>
<gene>
    <name evidence="2" type="ORF">DY000_02001588</name>
</gene>
<feature type="domain" description="Bet v I/Major latex protein" evidence="1">
    <location>
        <begin position="10"/>
        <end position="73"/>
    </location>
</feature>
<dbReference type="InterPro" id="IPR051761">
    <property type="entry name" value="MLP-like_ligand-binding"/>
</dbReference>
<evidence type="ECO:0000313" key="3">
    <source>
        <dbReference type="Proteomes" id="UP000266723"/>
    </source>
</evidence>
<comment type="caution">
    <text evidence="2">The sequence shown here is derived from an EMBL/GenBank/DDBJ whole genome shotgun (WGS) entry which is preliminary data.</text>
</comment>
<reference evidence="2 3" key="1">
    <citation type="journal article" date="2020" name="BMC Genomics">
        <title>Intraspecific diversification of the crop wild relative Brassica cretica Lam. using demographic model selection.</title>
        <authorList>
            <person name="Kioukis A."/>
            <person name="Michalopoulou V.A."/>
            <person name="Briers L."/>
            <person name="Pirintsos S."/>
            <person name="Studholme D.J."/>
            <person name="Pavlidis P."/>
            <person name="Sarris P.F."/>
        </authorList>
    </citation>
    <scope>NUCLEOTIDE SEQUENCE [LARGE SCALE GENOMIC DNA]</scope>
    <source>
        <strain evidence="3">cv. PFS-1207/04</strain>
    </source>
</reference>
<keyword evidence="3" id="KW-1185">Reference proteome</keyword>
<dbReference type="SUPFAM" id="SSF55961">
    <property type="entry name" value="Bet v1-like"/>
    <property type="match status" value="1"/>
</dbReference>
<dbReference type="PANTHER" id="PTHR31907">
    <property type="entry name" value="MLP-LIKE PROTEIN 423"/>
    <property type="match status" value="1"/>
</dbReference>
<dbReference type="Pfam" id="PF00407">
    <property type="entry name" value="Bet_v_1"/>
    <property type="match status" value="1"/>
</dbReference>
<dbReference type="InterPro" id="IPR023393">
    <property type="entry name" value="START-like_dom_sf"/>
</dbReference>
<sequence>MVQATMQSYTVGEIETSIQIKAPAQKYYHMLTRKPKDLPEASPDNLQRCDVLEGEPGKVGRILSWNYVTSKPKRYLDILI</sequence>
<dbReference type="InterPro" id="IPR000916">
    <property type="entry name" value="Bet_v_I/MLP"/>
</dbReference>
<accession>A0ABQ7CI20</accession>
<evidence type="ECO:0000313" key="2">
    <source>
        <dbReference type="EMBL" id="KAF3551423.1"/>
    </source>
</evidence>
<dbReference type="EMBL" id="QGKV02000832">
    <property type="protein sequence ID" value="KAF3551423.1"/>
    <property type="molecule type" value="Genomic_DNA"/>
</dbReference>
<proteinExistence type="predicted"/>